<dbReference type="EMBL" id="CP098611">
    <property type="protein sequence ID" value="USR93162.1"/>
    <property type="molecule type" value="Genomic_DNA"/>
</dbReference>
<dbReference type="RefSeq" id="WP_252665344.1">
    <property type="nucleotide sequence ID" value="NZ_CP098611.1"/>
</dbReference>
<dbReference type="Gene3D" id="1.10.3450.10">
    <property type="entry name" value="TTHA0068-like"/>
    <property type="match status" value="1"/>
</dbReference>
<dbReference type="SUPFAM" id="SSF140663">
    <property type="entry name" value="TTHA0068-like"/>
    <property type="match status" value="1"/>
</dbReference>
<organism evidence="1 2">
    <name type="scientific">Phormidium yuhuli AB48</name>
    <dbReference type="NCBI Taxonomy" id="2940671"/>
    <lineage>
        <taxon>Bacteria</taxon>
        <taxon>Bacillati</taxon>
        <taxon>Cyanobacteriota</taxon>
        <taxon>Cyanophyceae</taxon>
        <taxon>Oscillatoriophycideae</taxon>
        <taxon>Oscillatoriales</taxon>
        <taxon>Oscillatoriaceae</taxon>
        <taxon>Phormidium</taxon>
        <taxon>Phormidium yuhuli</taxon>
    </lineage>
</organism>
<sequence length="135" mass="15500">MMTEFPPEFWQAVDEFNQGEFYACHDTLEAIWLESVDPEKTFYQGILQIAVAFYHLSNQNWKGCLMLLGEGTNRLRRYRPEYGEIDVESLFTEALQMLQELQEAGEERTAEFASQYGLIGESGTMTLPNVNKVSA</sequence>
<gene>
    <name evidence="1" type="ORF">NEA10_12205</name>
</gene>
<dbReference type="Proteomes" id="UP001056708">
    <property type="component" value="Chromosome"/>
</dbReference>
<protein>
    <submittedName>
        <fullName evidence="1">DUF309 domain-containing protein</fullName>
    </submittedName>
</protein>
<reference evidence="1" key="1">
    <citation type="submission" date="2022-06" db="EMBL/GenBank/DDBJ databases">
        <title>Genome sequence of Phormidium yuhuli AB48 isolated from an industrial photobioreactor environment.</title>
        <authorList>
            <person name="Qiu Y."/>
            <person name="Noonan A.J.C."/>
            <person name="Dofher K."/>
            <person name="Koch M."/>
            <person name="Kieft B."/>
            <person name="Lin X."/>
            <person name="Ziels R.M."/>
            <person name="Hallam S.J."/>
        </authorList>
    </citation>
    <scope>NUCLEOTIDE SEQUENCE</scope>
    <source>
        <strain evidence="1">AB48</strain>
    </source>
</reference>
<name>A0ABY5AV98_9CYAN</name>
<accession>A0ABY5AV98</accession>
<evidence type="ECO:0000313" key="2">
    <source>
        <dbReference type="Proteomes" id="UP001056708"/>
    </source>
</evidence>
<dbReference type="InterPro" id="IPR005500">
    <property type="entry name" value="DUF309"/>
</dbReference>
<keyword evidence="2" id="KW-1185">Reference proteome</keyword>
<dbReference type="PANTHER" id="PTHR34796:SF1">
    <property type="entry name" value="EXPRESSED PROTEIN"/>
    <property type="match status" value="1"/>
</dbReference>
<proteinExistence type="predicted"/>
<dbReference type="PANTHER" id="PTHR34796">
    <property type="entry name" value="EXPRESSED PROTEIN"/>
    <property type="match status" value="1"/>
</dbReference>
<evidence type="ECO:0000313" key="1">
    <source>
        <dbReference type="EMBL" id="USR93162.1"/>
    </source>
</evidence>
<dbReference type="InterPro" id="IPR023203">
    <property type="entry name" value="TTHA0068_sf"/>
</dbReference>
<dbReference type="Pfam" id="PF03745">
    <property type="entry name" value="DUF309"/>
    <property type="match status" value="1"/>
</dbReference>